<proteinExistence type="predicted"/>
<dbReference type="EMBL" id="CP016027">
    <property type="protein sequence ID" value="ANJ66504.1"/>
    <property type="molecule type" value="Genomic_DNA"/>
</dbReference>
<dbReference type="OrthoDB" id="1673646at2"/>
<dbReference type="GO" id="GO:0071111">
    <property type="term" value="F:cyclic-guanylate-specific phosphodiesterase activity"/>
    <property type="evidence" value="ECO:0007669"/>
    <property type="project" value="InterPro"/>
</dbReference>
<keyword evidence="3" id="KW-1185">Reference proteome</keyword>
<gene>
    <name evidence="2" type="ORF">A9404_03125</name>
</gene>
<protein>
    <recommendedName>
        <fullName evidence="1">EAL domain-containing protein</fullName>
    </recommendedName>
</protein>
<dbReference type="PROSITE" id="PS50883">
    <property type="entry name" value="EAL"/>
    <property type="match status" value="1"/>
</dbReference>
<name>A0A191ZF55_9GAMM</name>
<sequence>MNPRIKIEPDGQRIAHCDHFVVRSAFQPVISVAHQRVVGYEGLARVTNNAGEVVSPADLFNSVFDIESLVAVDRVCREIHLGNFAHADLSPRWLFLNVHPMVAMHGHQFGAFFAQILQQLKIDGWQVVIEIVEAELPDELLLNDAIALYRSLGCLVALDDFGVGGSQFTRLWRIDADIVKLDRSLILEAEQSVRAQRTLPSLVAMIHEAGSLVLQEGIETSRQLELALSAGVDLLQGFGLARPALIAQDEPFNRDFLSAGLAASTLEADRVDNLLHQQIMSVTERFEDMLVALERNVPLEVAAQAILSMKMVARVFVLDGDGRQQGDTVNGIFAPSSIKNRFRPLAKAKGASWAKRPYFRRAMIEPGIVQISRPYLSVAGGNLCRTISYARPHVPHHGIKVVCCDINWTDL</sequence>
<dbReference type="SUPFAM" id="SSF103190">
    <property type="entry name" value="Sensory domain-like"/>
    <property type="match status" value="1"/>
</dbReference>
<dbReference type="CDD" id="cd01948">
    <property type="entry name" value="EAL"/>
    <property type="match status" value="1"/>
</dbReference>
<evidence type="ECO:0000259" key="1">
    <source>
        <dbReference type="PROSITE" id="PS50883"/>
    </source>
</evidence>
<dbReference type="PANTHER" id="PTHR33121">
    <property type="entry name" value="CYCLIC DI-GMP PHOSPHODIESTERASE PDEF"/>
    <property type="match status" value="1"/>
</dbReference>
<accession>A0A191ZF55</accession>
<feature type="domain" description="EAL" evidence="1">
    <location>
        <begin position="4"/>
        <end position="257"/>
    </location>
</feature>
<dbReference type="Pfam" id="PF00563">
    <property type="entry name" value="EAL"/>
    <property type="match status" value="1"/>
</dbReference>
<dbReference type="AlphaFoldDB" id="A0A191ZF55"/>
<evidence type="ECO:0000313" key="2">
    <source>
        <dbReference type="EMBL" id="ANJ66504.1"/>
    </source>
</evidence>
<dbReference type="PANTHER" id="PTHR33121:SF76">
    <property type="entry name" value="SIGNALING PROTEIN"/>
    <property type="match status" value="1"/>
</dbReference>
<dbReference type="KEGG" id="haz:A9404_03125"/>
<dbReference type="InterPro" id="IPR035919">
    <property type="entry name" value="EAL_sf"/>
</dbReference>
<dbReference type="SUPFAM" id="SSF141868">
    <property type="entry name" value="EAL domain-like"/>
    <property type="match status" value="1"/>
</dbReference>
<reference evidence="2 3" key="1">
    <citation type="submission" date="2016-06" db="EMBL/GenBank/DDBJ databases">
        <title>Insight into the functional genes involving in sulfur oxidation in Pearl River water.</title>
        <authorList>
            <person name="Luo J."/>
            <person name="Tan X."/>
            <person name="Lin W."/>
        </authorList>
    </citation>
    <scope>NUCLEOTIDE SEQUENCE [LARGE SCALE GENOMIC DNA]</scope>
    <source>
        <strain evidence="2 3">LS2</strain>
    </source>
</reference>
<dbReference type="Proteomes" id="UP000078596">
    <property type="component" value="Chromosome"/>
</dbReference>
<dbReference type="InterPro" id="IPR001633">
    <property type="entry name" value="EAL_dom"/>
</dbReference>
<dbReference type="STRING" id="1860122.A9404_03125"/>
<dbReference type="SMART" id="SM00052">
    <property type="entry name" value="EAL"/>
    <property type="match status" value="1"/>
</dbReference>
<dbReference type="InterPro" id="IPR029151">
    <property type="entry name" value="Sensor-like_sf"/>
</dbReference>
<dbReference type="RefSeq" id="WP_066098582.1">
    <property type="nucleotide sequence ID" value="NZ_CP016027.1"/>
</dbReference>
<organism evidence="2 3">
    <name type="scientific">Halothiobacillus diazotrophicus</name>
    <dbReference type="NCBI Taxonomy" id="1860122"/>
    <lineage>
        <taxon>Bacteria</taxon>
        <taxon>Pseudomonadati</taxon>
        <taxon>Pseudomonadota</taxon>
        <taxon>Gammaproteobacteria</taxon>
        <taxon>Chromatiales</taxon>
        <taxon>Halothiobacillaceae</taxon>
        <taxon>Halothiobacillus</taxon>
    </lineage>
</organism>
<evidence type="ECO:0000313" key="3">
    <source>
        <dbReference type="Proteomes" id="UP000078596"/>
    </source>
</evidence>
<dbReference type="InterPro" id="IPR050706">
    <property type="entry name" value="Cyclic-di-GMP_PDE-like"/>
</dbReference>
<dbReference type="Gene3D" id="3.30.450.20">
    <property type="entry name" value="PAS domain"/>
    <property type="match status" value="1"/>
</dbReference>
<dbReference type="Gene3D" id="3.20.20.450">
    <property type="entry name" value="EAL domain"/>
    <property type="match status" value="1"/>
</dbReference>